<feature type="coiled-coil region" evidence="7">
    <location>
        <begin position="108"/>
        <end position="143"/>
    </location>
</feature>
<dbReference type="AlphaFoldDB" id="A0A1Y1V4I0"/>
<evidence type="ECO:0000259" key="9">
    <source>
        <dbReference type="PROSITE" id="PS50102"/>
    </source>
</evidence>
<evidence type="ECO:0000256" key="8">
    <source>
        <dbReference type="SAM" id="MobiDB-lite"/>
    </source>
</evidence>
<reference evidence="10 11" key="2">
    <citation type="submission" date="2016-08" db="EMBL/GenBank/DDBJ databases">
        <title>Pervasive Adenine N6-methylation of Active Genes in Fungi.</title>
        <authorList>
            <consortium name="DOE Joint Genome Institute"/>
            <person name="Mondo S.J."/>
            <person name="Dannebaum R.O."/>
            <person name="Kuo R.C."/>
            <person name="Labutti K."/>
            <person name="Haridas S."/>
            <person name="Kuo A."/>
            <person name="Salamov A."/>
            <person name="Ahrendt S.R."/>
            <person name="Lipzen A."/>
            <person name="Sullivan W."/>
            <person name="Andreopoulos W.B."/>
            <person name="Clum A."/>
            <person name="Lindquist E."/>
            <person name="Daum C."/>
            <person name="Ramamoorthy G.K."/>
            <person name="Gryganskyi A."/>
            <person name="Culley D."/>
            <person name="Magnuson J.K."/>
            <person name="James T.Y."/>
            <person name="O'Malley M.A."/>
            <person name="Stajich J.E."/>
            <person name="Spatafora J.W."/>
            <person name="Visel A."/>
            <person name="Grigoriev I.V."/>
        </authorList>
    </citation>
    <scope>NUCLEOTIDE SEQUENCE [LARGE SCALE GENOMIC DNA]</scope>
    <source>
        <strain evidence="11">finn</strain>
    </source>
</reference>
<proteinExistence type="inferred from homology"/>
<dbReference type="EMBL" id="MCFH01000038">
    <property type="protein sequence ID" value="ORX45758.1"/>
    <property type="molecule type" value="Genomic_DNA"/>
</dbReference>
<organism evidence="10 11">
    <name type="scientific">Piromyces finnis</name>
    <dbReference type="NCBI Taxonomy" id="1754191"/>
    <lineage>
        <taxon>Eukaryota</taxon>
        <taxon>Fungi</taxon>
        <taxon>Fungi incertae sedis</taxon>
        <taxon>Chytridiomycota</taxon>
        <taxon>Chytridiomycota incertae sedis</taxon>
        <taxon>Neocallimastigomycetes</taxon>
        <taxon>Neocallimastigales</taxon>
        <taxon>Neocallimastigaceae</taxon>
        <taxon>Piromyces</taxon>
    </lineage>
</organism>
<dbReference type="PANTHER" id="PTHR10352">
    <property type="entry name" value="EUKARYOTIC TRANSLATION INITIATION FACTOR 3 SUBUNIT G"/>
    <property type="match status" value="1"/>
</dbReference>
<keyword evidence="3" id="KW-0677">Repeat</keyword>
<dbReference type="InterPro" id="IPR012677">
    <property type="entry name" value="Nucleotide-bd_a/b_plait_sf"/>
</dbReference>
<feature type="domain" description="RRM" evidence="9">
    <location>
        <begin position="401"/>
        <end position="479"/>
    </location>
</feature>
<evidence type="ECO:0000256" key="2">
    <source>
        <dbReference type="ARBA" id="ARBA00008033"/>
    </source>
</evidence>
<dbReference type="CDD" id="cd12320">
    <property type="entry name" value="RRM6_RBM19_RRM5_MRD1"/>
    <property type="match status" value="1"/>
</dbReference>
<dbReference type="SMART" id="SM00360">
    <property type="entry name" value="RRM"/>
    <property type="match status" value="5"/>
</dbReference>
<dbReference type="FunFam" id="3.30.70.330:FF:000277">
    <property type="entry name" value="RNA binding motif protein 19"/>
    <property type="match status" value="1"/>
</dbReference>
<evidence type="ECO:0000256" key="3">
    <source>
        <dbReference type="ARBA" id="ARBA00022737"/>
    </source>
</evidence>
<evidence type="ECO:0000256" key="1">
    <source>
        <dbReference type="ARBA" id="ARBA00004123"/>
    </source>
</evidence>
<dbReference type="SUPFAM" id="SSF54928">
    <property type="entry name" value="RNA-binding domain, RBD"/>
    <property type="match status" value="4"/>
</dbReference>
<feature type="domain" description="RRM" evidence="9">
    <location>
        <begin position="583"/>
        <end position="655"/>
    </location>
</feature>
<feature type="domain" description="RRM" evidence="9">
    <location>
        <begin position="799"/>
        <end position="876"/>
    </location>
</feature>
<evidence type="ECO:0000256" key="5">
    <source>
        <dbReference type="ARBA" id="ARBA00023242"/>
    </source>
</evidence>
<dbReference type="Proteomes" id="UP000193719">
    <property type="component" value="Unassembled WGS sequence"/>
</dbReference>
<dbReference type="GO" id="GO:0034462">
    <property type="term" value="P:small-subunit processome assembly"/>
    <property type="evidence" value="ECO:0007669"/>
    <property type="project" value="EnsemblFungi"/>
</dbReference>
<evidence type="ECO:0000313" key="11">
    <source>
        <dbReference type="Proteomes" id="UP000193719"/>
    </source>
</evidence>
<dbReference type="STRING" id="1754191.A0A1Y1V4I0"/>
<comment type="subcellular location">
    <subcellularLocation>
        <location evidence="1">Nucleus</location>
    </subcellularLocation>
</comment>
<keyword evidence="11" id="KW-1185">Reference proteome</keyword>
<evidence type="ECO:0000256" key="7">
    <source>
        <dbReference type="SAM" id="Coils"/>
    </source>
</evidence>
<keyword evidence="7" id="KW-0175">Coiled coil</keyword>
<dbReference type="InterPro" id="IPR000504">
    <property type="entry name" value="RRM_dom"/>
</dbReference>
<dbReference type="GO" id="GO:0000447">
    <property type="term" value="P:endonucleolytic cleavage in ITS1 to separate SSU-rRNA from 5.8S rRNA and LSU-rRNA from tricistronic rRNA transcript (SSU-rRNA, 5.8S rRNA, LSU-rRNA)"/>
    <property type="evidence" value="ECO:0007669"/>
    <property type="project" value="EnsemblFungi"/>
</dbReference>
<dbReference type="PROSITE" id="PS50102">
    <property type="entry name" value="RRM"/>
    <property type="match status" value="5"/>
</dbReference>
<feature type="compositionally biased region" description="Acidic residues" evidence="8">
    <location>
        <begin position="247"/>
        <end position="257"/>
    </location>
</feature>
<dbReference type="InterPro" id="IPR035979">
    <property type="entry name" value="RBD_domain_sf"/>
</dbReference>
<dbReference type="GO" id="GO:0000480">
    <property type="term" value="P:endonucleolytic cleavage in 5'-ETS of tricistronic rRNA transcript (SSU-rRNA, 5.8S rRNA, LSU-rRNA)"/>
    <property type="evidence" value="ECO:0007669"/>
    <property type="project" value="EnsemblFungi"/>
</dbReference>
<reference evidence="10 11" key="1">
    <citation type="submission" date="2016-08" db="EMBL/GenBank/DDBJ databases">
        <title>Genomes of anaerobic fungi encode conserved fungal cellulosomes for biomass hydrolysis.</title>
        <authorList>
            <consortium name="DOE Joint Genome Institute"/>
            <person name="Haitjema C.H."/>
            <person name="Gilmore S.P."/>
            <person name="Henske J.K."/>
            <person name="Solomon K.V."/>
            <person name="De Groot R."/>
            <person name="Kuo A."/>
            <person name="Mondo S.J."/>
            <person name="Salamov A.A."/>
            <person name="Labutti K."/>
            <person name="Zhao Z."/>
            <person name="Chiniquy J."/>
            <person name="Barry K."/>
            <person name="Brewer H.M."/>
            <person name="Purvine S.O."/>
            <person name="Wright A.T."/>
            <person name="Boxma B."/>
            <person name="Van Alen T."/>
            <person name="Hackstein J.H."/>
            <person name="Baker S.E."/>
            <person name="Grigoriev I.V."/>
            <person name="O'Malley M.A."/>
        </authorList>
    </citation>
    <scope>NUCLEOTIDE SEQUENCE [LARGE SCALE GENOMIC DNA]</scope>
    <source>
        <strain evidence="11">finn</strain>
    </source>
</reference>
<dbReference type="GO" id="GO:0030686">
    <property type="term" value="C:90S preribosome"/>
    <property type="evidence" value="ECO:0007669"/>
    <property type="project" value="EnsemblFungi"/>
</dbReference>
<feature type="compositionally biased region" description="Basic and acidic residues" evidence="8">
    <location>
        <begin position="226"/>
        <end position="242"/>
    </location>
</feature>
<gene>
    <name evidence="10" type="ORF">BCR36DRAFT_372538</name>
</gene>
<dbReference type="GO" id="GO:0000472">
    <property type="term" value="P:endonucleolytic cleavage to generate mature 5'-end of SSU-rRNA from (SSU-rRNA, 5.8S rRNA, LSU-rRNA)"/>
    <property type="evidence" value="ECO:0007669"/>
    <property type="project" value="EnsemblFungi"/>
</dbReference>
<dbReference type="Gene3D" id="3.30.70.330">
    <property type="match status" value="5"/>
</dbReference>
<feature type="compositionally biased region" description="Acidic residues" evidence="8">
    <location>
        <begin position="280"/>
        <end position="336"/>
    </location>
</feature>
<keyword evidence="5" id="KW-0539">Nucleus</keyword>
<dbReference type="OrthoDB" id="439639at2759"/>
<keyword evidence="4 6" id="KW-0694">RNA-binding</keyword>
<dbReference type="GO" id="GO:0032040">
    <property type="term" value="C:small-subunit processome"/>
    <property type="evidence" value="ECO:0007669"/>
    <property type="project" value="EnsemblFungi"/>
</dbReference>
<feature type="domain" description="RRM" evidence="9">
    <location>
        <begin position="695"/>
        <end position="777"/>
    </location>
</feature>
<feature type="domain" description="RRM" evidence="9">
    <location>
        <begin position="10"/>
        <end position="87"/>
    </location>
</feature>
<accession>A0A1Y1V4I0</accession>
<feature type="region of interest" description="Disordered" evidence="8">
    <location>
        <begin position="213"/>
        <end position="367"/>
    </location>
</feature>
<name>A0A1Y1V4I0_9FUNG</name>
<dbReference type="Pfam" id="PF00076">
    <property type="entry name" value="RRM_1"/>
    <property type="match status" value="5"/>
</dbReference>
<comment type="caution">
    <text evidence="10">The sequence shown here is derived from an EMBL/GenBank/DDBJ whole genome shotgun (WGS) entry which is preliminary data.</text>
</comment>
<evidence type="ECO:0000256" key="4">
    <source>
        <dbReference type="ARBA" id="ARBA00022884"/>
    </source>
</evidence>
<dbReference type="CDD" id="cd12565">
    <property type="entry name" value="RRM1_MRD1"/>
    <property type="match status" value="1"/>
</dbReference>
<protein>
    <submittedName>
        <fullName evidence="10">RNA-binding domain-containing protein</fullName>
    </submittedName>
</protein>
<dbReference type="GO" id="GO:0042134">
    <property type="term" value="F:rRNA primary transcript binding"/>
    <property type="evidence" value="ECO:0007669"/>
    <property type="project" value="EnsemblFungi"/>
</dbReference>
<comment type="similarity">
    <text evidence="2">Belongs to the RRM MRD1 family.</text>
</comment>
<evidence type="ECO:0000313" key="10">
    <source>
        <dbReference type="EMBL" id="ORX45758.1"/>
    </source>
</evidence>
<sequence>MFYCQEIFFNNIHLNNLPKHLTAERFREHFVAKGEITDSKLAFTRDGVFRRFGFIGYKSEKEAKKAVKYFDNTYIDTSKIKVEIAKTIGDATLVRPWSKYSQGSSAYMKKINEENEAKRIEREKEEKRQRNKLQVEKELERKKKFLSEIYGDETDEKLQEYLNVMKPRSHAKTWTNDDGSKQDDATIRGKPKIQAIAVPNKKPGGEGLLVTKTHLTFDDSDDEYEDIPKKTEESNKEEKNESNDINDNNEMDIEDNPEIEKKSTISHMDFLRSKMRKKEEEEEEKDDDDDENDSSEESSSNEDSDSSDDSSDNDDSDDSDEDESEDDSNDDEDESEDDKKEKEAGNDDNEIIPDKKVDLFDSDDEEEKDIDAMLDKKRKKKEKKVEEEENIPPAQLIADTGRLFVKNLSFACTEDDLRNLFEKFGPLSEIHIPITKETKQSRGYAFILYLLPEHAINAYMSLDGKIFQGRILDIRPGKEKPMKKEEIDENTPYKKQQLLKKKASAGSDFNWNSLFMNMDSIAQSMAQKLDVQKSDILDKEADNMAVRLALAETHIINETKKYLEDEGVSLNAFEQGQKKRSNTVILVKNIPANTEESELYNLWSKFGSLGRIVLPPAKTIALVEFLEPNEAKNAFRNLAFTKFKHLPLYLEWAPIGTFKDKFDPSKAKKIPLKVLKEDTHDVNAVNNDDISSDNVTLFVKNLNFDTTTEGLTKAFKHLKGMRTARVSMKPNKKTGKPLSMGFGFVEFDTKENAMSALKSMQGFALDGHALSLKFSHGASSTNNNNNKRKFDKHIEPNSTKLIVRNIPFEATKKDLRELFSTYGQIKSLRLPKKFDGSHRGFGFIDFLTKQEAKNVFENLTNTHLYGRHLVLEWAEDDDSIEAIREKTDKSFSKNILFYIYNIIYIYT</sequence>
<evidence type="ECO:0000256" key="6">
    <source>
        <dbReference type="PROSITE-ProRule" id="PRU00176"/>
    </source>
</evidence>